<dbReference type="PANTHER" id="PTHR10188">
    <property type="entry name" value="L-ASPARAGINASE"/>
    <property type="match status" value="1"/>
</dbReference>
<dbReference type="InterPro" id="IPR029055">
    <property type="entry name" value="Ntn_hydrolases_N"/>
</dbReference>
<sequence length="336" mass="35579">MRTLIFSAALPFLLFHASSHATDKAPPVAIAIHGGAGTLSKANMSDEQEARYRQQLENAVKAGHAALKKGHSSVDAVVAAITLLEDSPLFNAGKGAVLTFEGAHELDASIMYGKNRMAGAVSSLRTVKNPILAARAVMEKSVHVMLSADGAEIFAKSHGLTQVDNSYFTTPHRRQALDRALQKLTFSPSSTYSIDTFDYKFGTVGAVALDKHGDLAAGTSTGGMTAKRYGRVGDSPIIGAGTFADNESCSVSATGHGEFFIRYNVAADICARVKYQGKPLEKAAKEVIHDVLLPAGGLGGVIALDRHGNIAMPFNTEGMYRASINTQGEVLVEIFK</sequence>
<dbReference type="InterPro" id="IPR000246">
    <property type="entry name" value="Peptidase_T2"/>
</dbReference>
<gene>
    <name evidence="2" type="ORF">OE749_11715</name>
</gene>
<dbReference type="Gene3D" id="3.60.20.30">
    <property type="entry name" value="(Glycosyl)asparaginase"/>
    <property type="match status" value="1"/>
</dbReference>
<accession>A0ABT3AAM5</accession>
<evidence type="ECO:0000313" key="3">
    <source>
        <dbReference type="Proteomes" id="UP001652504"/>
    </source>
</evidence>
<dbReference type="Proteomes" id="UP001652504">
    <property type="component" value="Unassembled WGS sequence"/>
</dbReference>
<feature type="chain" id="PRO_5047057022" evidence="1">
    <location>
        <begin position="22"/>
        <end position="336"/>
    </location>
</feature>
<dbReference type="RefSeq" id="WP_263712644.1">
    <property type="nucleotide sequence ID" value="NZ_JAOWKX010000005.1"/>
</dbReference>
<name>A0ABT3AAM5_9ALTE</name>
<protein>
    <submittedName>
        <fullName evidence="2">Isoaspartyl peptidase/L-asparaginase</fullName>
    </submittedName>
</protein>
<dbReference type="CDD" id="cd04701">
    <property type="entry name" value="Asparaginase_2"/>
    <property type="match status" value="1"/>
</dbReference>
<reference evidence="2 3" key="1">
    <citation type="submission" date="2022-10" db="EMBL/GenBank/DDBJ databases">
        <title>Aestuariibacter sp. AA17 isolated from Montipora capitata coral fragment.</title>
        <authorList>
            <person name="Emsley S.A."/>
            <person name="Pfannmuller K.M."/>
            <person name="Loughran R.M."/>
            <person name="Shlafstein M."/>
            <person name="Papke E."/>
            <person name="Saw J.H."/>
            <person name="Ushijima B."/>
            <person name="Videau P."/>
        </authorList>
    </citation>
    <scope>NUCLEOTIDE SEQUENCE [LARGE SCALE GENOMIC DNA]</scope>
    <source>
        <strain evidence="2 3">AA17</strain>
    </source>
</reference>
<feature type="signal peptide" evidence="1">
    <location>
        <begin position="1"/>
        <end position="21"/>
    </location>
</feature>
<proteinExistence type="predicted"/>
<dbReference type="SUPFAM" id="SSF56235">
    <property type="entry name" value="N-terminal nucleophile aminohydrolases (Ntn hydrolases)"/>
    <property type="match status" value="1"/>
</dbReference>
<evidence type="ECO:0000313" key="2">
    <source>
        <dbReference type="EMBL" id="MCV2885361.1"/>
    </source>
</evidence>
<comment type="caution">
    <text evidence="2">The sequence shown here is derived from an EMBL/GenBank/DDBJ whole genome shotgun (WGS) entry which is preliminary data.</text>
</comment>
<organism evidence="2 3">
    <name type="scientific">Fluctibacter corallii</name>
    <dbReference type="NCBI Taxonomy" id="2984329"/>
    <lineage>
        <taxon>Bacteria</taxon>
        <taxon>Pseudomonadati</taxon>
        <taxon>Pseudomonadota</taxon>
        <taxon>Gammaproteobacteria</taxon>
        <taxon>Alteromonadales</taxon>
        <taxon>Alteromonadaceae</taxon>
        <taxon>Fluctibacter</taxon>
    </lineage>
</organism>
<dbReference type="EMBL" id="JAOWKX010000005">
    <property type="protein sequence ID" value="MCV2885361.1"/>
    <property type="molecule type" value="Genomic_DNA"/>
</dbReference>
<keyword evidence="3" id="KW-1185">Reference proteome</keyword>
<dbReference type="PANTHER" id="PTHR10188:SF6">
    <property type="entry name" value="N(4)-(BETA-N-ACETYLGLUCOSAMINYL)-L-ASPARAGINASE"/>
    <property type="match status" value="1"/>
</dbReference>
<keyword evidence="1" id="KW-0732">Signal</keyword>
<evidence type="ECO:0000256" key="1">
    <source>
        <dbReference type="SAM" id="SignalP"/>
    </source>
</evidence>
<dbReference type="Pfam" id="PF01112">
    <property type="entry name" value="Asparaginase_2"/>
    <property type="match status" value="1"/>
</dbReference>